<evidence type="ECO:0000313" key="3">
    <source>
        <dbReference type="EMBL" id="RHE71727.1"/>
    </source>
</evidence>
<evidence type="ECO:0000313" key="2">
    <source>
        <dbReference type="EMBL" id="RHE10081.1"/>
    </source>
</evidence>
<name>A0A396FZ27_9FIRM</name>
<reference evidence="4 5" key="1">
    <citation type="submission" date="2018-08" db="EMBL/GenBank/DDBJ databases">
        <title>A genome reference for cultivated species of the human gut microbiota.</title>
        <authorList>
            <person name="Zou Y."/>
            <person name="Xue W."/>
            <person name="Luo G."/>
        </authorList>
    </citation>
    <scope>NUCLEOTIDE SEQUENCE [LARGE SCALE GENOMIC DNA]</scope>
    <source>
        <strain evidence="1 6">AF25-21</strain>
        <strain evidence="3 4">AM27-32LB</strain>
        <strain evidence="2 5">AM29-25AC</strain>
    </source>
</reference>
<organism evidence="3 4">
    <name type="scientific">Blautia obeum</name>
    <dbReference type="NCBI Taxonomy" id="40520"/>
    <lineage>
        <taxon>Bacteria</taxon>
        <taxon>Bacillati</taxon>
        <taxon>Bacillota</taxon>
        <taxon>Clostridia</taxon>
        <taxon>Lachnospirales</taxon>
        <taxon>Lachnospiraceae</taxon>
        <taxon>Blautia</taxon>
    </lineage>
</organism>
<comment type="caution">
    <text evidence="3">The sequence shown here is derived from an EMBL/GenBank/DDBJ whole genome shotgun (WGS) entry which is preliminary data.</text>
</comment>
<dbReference type="EMBL" id="QSKO01000022">
    <property type="protein sequence ID" value="RHE71727.1"/>
    <property type="molecule type" value="Genomic_DNA"/>
</dbReference>
<dbReference type="Proteomes" id="UP000284644">
    <property type="component" value="Unassembled WGS sequence"/>
</dbReference>
<evidence type="ECO:0000313" key="1">
    <source>
        <dbReference type="EMBL" id="RGR46009.1"/>
    </source>
</evidence>
<dbReference type="AlphaFoldDB" id="A0A396FZ27"/>
<dbReference type="EMBL" id="QSJW01000013">
    <property type="protein sequence ID" value="RHE10081.1"/>
    <property type="molecule type" value="Genomic_DNA"/>
</dbReference>
<accession>A0A396FZ27</accession>
<gene>
    <name evidence="3" type="ORF">DW723_13400</name>
    <name evidence="2" type="ORF">DW767_16655</name>
    <name evidence="1" type="ORF">DWY46_16190</name>
</gene>
<dbReference type="Proteomes" id="UP000283928">
    <property type="component" value="Unassembled WGS sequence"/>
</dbReference>
<evidence type="ECO:0000313" key="6">
    <source>
        <dbReference type="Proteomes" id="UP000285839"/>
    </source>
</evidence>
<dbReference type="EMBL" id="QRUH01000016">
    <property type="protein sequence ID" value="RGR46009.1"/>
    <property type="molecule type" value="Genomic_DNA"/>
</dbReference>
<evidence type="ECO:0000313" key="4">
    <source>
        <dbReference type="Proteomes" id="UP000283928"/>
    </source>
</evidence>
<proteinExistence type="predicted"/>
<evidence type="ECO:0000313" key="5">
    <source>
        <dbReference type="Proteomes" id="UP000284644"/>
    </source>
</evidence>
<dbReference type="Proteomes" id="UP000285839">
    <property type="component" value="Unassembled WGS sequence"/>
</dbReference>
<protein>
    <submittedName>
        <fullName evidence="3">Uncharacterized protein</fullName>
    </submittedName>
</protein>
<sequence>MCKKVLINPETESFINDLKREYNNSIVKPYKKTRDVLEILMKKFVLYQKVSIQKMDAITRATLETLPIKNLNVSDIYIVKDNEISHSFYLYFHSRYALEPFLCVVYDNDTDRLYSNCAMLEMYITILHGIDVGEIETDSIKYHNYLNTLYSYNECKKETEY</sequence>
<dbReference type="RefSeq" id="WP_117639532.1">
    <property type="nucleotide sequence ID" value="NZ_CAXTZU010000007.1"/>
</dbReference>